<comment type="caution">
    <text evidence="2">The sequence shown here is derived from an EMBL/GenBank/DDBJ whole genome shotgun (WGS) entry which is preliminary data.</text>
</comment>
<keyword evidence="1" id="KW-0472">Membrane</keyword>
<keyword evidence="1" id="KW-1133">Transmembrane helix</keyword>
<evidence type="ECO:0000313" key="3">
    <source>
        <dbReference type="Proteomes" id="UP001280121"/>
    </source>
</evidence>
<dbReference type="Proteomes" id="UP001280121">
    <property type="component" value="Unassembled WGS sequence"/>
</dbReference>
<gene>
    <name evidence="2" type="ORF">Ddye_019862</name>
</gene>
<reference evidence="2" key="1">
    <citation type="journal article" date="2023" name="Plant J.">
        <title>Genome sequences and population genomics provide insights into the demographic history, inbreeding, and mutation load of two 'living fossil' tree species of Dipteronia.</title>
        <authorList>
            <person name="Feng Y."/>
            <person name="Comes H.P."/>
            <person name="Chen J."/>
            <person name="Zhu S."/>
            <person name="Lu R."/>
            <person name="Zhang X."/>
            <person name="Li P."/>
            <person name="Qiu J."/>
            <person name="Olsen K.M."/>
            <person name="Qiu Y."/>
        </authorList>
    </citation>
    <scope>NUCLEOTIDE SEQUENCE</scope>
    <source>
        <strain evidence="2">KIB01</strain>
    </source>
</reference>
<organism evidence="2 3">
    <name type="scientific">Dipteronia dyeriana</name>
    <dbReference type="NCBI Taxonomy" id="168575"/>
    <lineage>
        <taxon>Eukaryota</taxon>
        <taxon>Viridiplantae</taxon>
        <taxon>Streptophyta</taxon>
        <taxon>Embryophyta</taxon>
        <taxon>Tracheophyta</taxon>
        <taxon>Spermatophyta</taxon>
        <taxon>Magnoliopsida</taxon>
        <taxon>eudicotyledons</taxon>
        <taxon>Gunneridae</taxon>
        <taxon>Pentapetalae</taxon>
        <taxon>rosids</taxon>
        <taxon>malvids</taxon>
        <taxon>Sapindales</taxon>
        <taxon>Sapindaceae</taxon>
        <taxon>Hippocastanoideae</taxon>
        <taxon>Acereae</taxon>
        <taxon>Dipteronia</taxon>
    </lineage>
</organism>
<sequence length="150" mass="16655">MDLELLNARLVCGHERCSDYGPQFYYFFFGLLLSTGRTGLFCVFTNNNLKTIFLLRLSSVLYKTFGSDTMVNKTNVNSGVPLETPEVNPIMSLDTSTVNSLLVGEVRVILPSVATTTPVINSFVRNMSDLVMSQYMSQGNVPMANPYMNS</sequence>
<keyword evidence="3" id="KW-1185">Reference proteome</keyword>
<dbReference type="AlphaFoldDB" id="A0AAD9TZ69"/>
<protein>
    <submittedName>
        <fullName evidence="2">Uncharacterized protein</fullName>
    </submittedName>
</protein>
<feature type="non-terminal residue" evidence="2">
    <location>
        <position position="1"/>
    </location>
</feature>
<accession>A0AAD9TZ69</accession>
<feature type="transmembrane region" description="Helical" evidence="1">
    <location>
        <begin position="24"/>
        <end position="44"/>
    </location>
</feature>
<name>A0AAD9TZ69_9ROSI</name>
<dbReference type="EMBL" id="JANJYI010000006">
    <property type="protein sequence ID" value="KAK2644667.1"/>
    <property type="molecule type" value="Genomic_DNA"/>
</dbReference>
<proteinExistence type="predicted"/>
<evidence type="ECO:0000313" key="2">
    <source>
        <dbReference type="EMBL" id="KAK2644667.1"/>
    </source>
</evidence>
<evidence type="ECO:0000256" key="1">
    <source>
        <dbReference type="SAM" id="Phobius"/>
    </source>
</evidence>
<keyword evidence="1" id="KW-0812">Transmembrane</keyword>